<evidence type="ECO:0000256" key="2">
    <source>
        <dbReference type="PROSITE-ProRule" id="PRU00335"/>
    </source>
</evidence>
<evidence type="ECO:0000313" key="5">
    <source>
        <dbReference type="EMBL" id="GAA4400269.1"/>
    </source>
</evidence>
<dbReference type="PROSITE" id="PS50977">
    <property type="entry name" value="HTH_TETR_2"/>
    <property type="match status" value="1"/>
</dbReference>
<evidence type="ECO:0000259" key="4">
    <source>
        <dbReference type="PROSITE" id="PS50977"/>
    </source>
</evidence>
<dbReference type="PRINTS" id="PR00455">
    <property type="entry name" value="HTHTETR"/>
</dbReference>
<proteinExistence type="predicted"/>
<dbReference type="SUPFAM" id="SSF48498">
    <property type="entry name" value="Tetracyclin repressor-like, C-terminal domain"/>
    <property type="match status" value="1"/>
</dbReference>
<dbReference type="Gene3D" id="1.10.10.60">
    <property type="entry name" value="Homeodomain-like"/>
    <property type="match status" value="1"/>
</dbReference>
<dbReference type="SUPFAM" id="SSF46689">
    <property type="entry name" value="Homeodomain-like"/>
    <property type="match status" value="1"/>
</dbReference>
<evidence type="ECO:0000256" key="1">
    <source>
        <dbReference type="ARBA" id="ARBA00023125"/>
    </source>
</evidence>
<dbReference type="Gene3D" id="1.10.357.10">
    <property type="entry name" value="Tetracycline Repressor, domain 2"/>
    <property type="match status" value="1"/>
</dbReference>
<sequence length="213" mass="23062">MMSQDLNSEVAGPAEPPGPRTAANAIPEDVILDAARDLIATVGIRRTTMADVARAAKVSRATLYRRFPNIETLAASVTTREFNAVLDAAPTGAELDAAIATEPLDVLVGLVVHLVHVSREHPLLRRIVELDPEWLTPYLLQRTGRTSTAQLDRIEAVVTQAVAAGVVRQDDPHELATAILLLAWSFALTGPVFATPDVLDHQLTELLTRYLKP</sequence>
<gene>
    <name evidence="5" type="ORF">GCM10023147_38770</name>
</gene>
<name>A0ABP8K4N0_9ACTN</name>
<accession>A0ABP8K4N0</accession>
<protein>
    <submittedName>
        <fullName evidence="5">TetR/AcrR family transcriptional regulator</fullName>
    </submittedName>
</protein>
<feature type="DNA-binding region" description="H-T-H motif" evidence="2">
    <location>
        <begin position="48"/>
        <end position="67"/>
    </location>
</feature>
<dbReference type="PANTHER" id="PTHR30055">
    <property type="entry name" value="HTH-TYPE TRANSCRIPTIONAL REGULATOR RUTR"/>
    <property type="match status" value="1"/>
</dbReference>
<dbReference type="InterPro" id="IPR036271">
    <property type="entry name" value="Tet_transcr_reg_TetR-rel_C_sf"/>
</dbReference>
<evidence type="ECO:0000256" key="3">
    <source>
        <dbReference type="SAM" id="MobiDB-lite"/>
    </source>
</evidence>
<organism evidence="5 6">
    <name type="scientific">Tsukamurella soli</name>
    <dbReference type="NCBI Taxonomy" id="644556"/>
    <lineage>
        <taxon>Bacteria</taxon>
        <taxon>Bacillati</taxon>
        <taxon>Actinomycetota</taxon>
        <taxon>Actinomycetes</taxon>
        <taxon>Mycobacteriales</taxon>
        <taxon>Tsukamurellaceae</taxon>
        <taxon>Tsukamurella</taxon>
    </lineage>
</organism>
<evidence type="ECO:0000313" key="6">
    <source>
        <dbReference type="Proteomes" id="UP001500635"/>
    </source>
</evidence>
<dbReference type="Pfam" id="PF00440">
    <property type="entry name" value="TetR_N"/>
    <property type="match status" value="1"/>
</dbReference>
<keyword evidence="1 2" id="KW-0238">DNA-binding</keyword>
<dbReference type="Proteomes" id="UP001500635">
    <property type="component" value="Unassembled WGS sequence"/>
</dbReference>
<comment type="caution">
    <text evidence="5">The sequence shown here is derived from an EMBL/GenBank/DDBJ whole genome shotgun (WGS) entry which is preliminary data.</text>
</comment>
<dbReference type="InterPro" id="IPR009057">
    <property type="entry name" value="Homeodomain-like_sf"/>
</dbReference>
<dbReference type="InterPro" id="IPR050109">
    <property type="entry name" value="HTH-type_TetR-like_transc_reg"/>
</dbReference>
<keyword evidence="6" id="KW-1185">Reference proteome</keyword>
<dbReference type="InterPro" id="IPR001647">
    <property type="entry name" value="HTH_TetR"/>
</dbReference>
<dbReference type="RefSeq" id="WP_344999097.1">
    <property type="nucleotide sequence ID" value="NZ_BAABFR010000078.1"/>
</dbReference>
<feature type="domain" description="HTH tetR-type" evidence="4">
    <location>
        <begin position="25"/>
        <end position="85"/>
    </location>
</feature>
<dbReference type="PANTHER" id="PTHR30055:SF153">
    <property type="entry name" value="HTH-TYPE TRANSCRIPTIONAL REPRESSOR RV3405C"/>
    <property type="match status" value="1"/>
</dbReference>
<dbReference type="EMBL" id="BAABFR010000078">
    <property type="protein sequence ID" value="GAA4400269.1"/>
    <property type="molecule type" value="Genomic_DNA"/>
</dbReference>
<feature type="region of interest" description="Disordered" evidence="3">
    <location>
        <begin position="1"/>
        <end position="25"/>
    </location>
</feature>
<reference evidence="6" key="1">
    <citation type="journal article" date="2019" name="Int. J. Syst. Evol. Microbiol.">
        <title>The Global Catalogue of Microorganisms (GCM) 10K type strain sequencing project: providing services to taxonomists for standard genome sequencing and annotation.</title>
        <authorList>
            <consortium name="The Broad Institute Genomics Platform"/>
            <consortium name="The Broad Institute Genome Sequencing Center for Infectious Disease"/>
            <person name="Wu L."/>
            <person name="Ma J."/>
        </authorList>
    </citation>
    <scope>NUCLEOTIDE SEQUENCE [LARGE SCALE GENOMIC DNA]</scope>
    <source>
        <strain evidence="6">JCM 17688</strain>
    </source>
</reference>